<dbReference type="AlphaFoldDB" id="A0AAD9DSM2"/>
<accession>A0AAD9DSM2</accession>
<dbReference type="Proteomes" id="UP001239994">
    <property type="component" value="Unassembled WGS sequence"/>
</dbReference>
<evidence type="ECO:0000313" key="2">
    <source>
        <dbReference type="Proteomes" id="UP001239994"/>
    </source>
</evidence>
<name>A0AAD9DSM2_9TELE</name>
<reference evidence="1" key="1">
    <citation type="submission" date="2023-03" db="EMBL/GenBank/DDBJ databases">
        <title>Electrophorus voltai genome.</title>
        <authorList>
            <person name="Bian C."/>
        </authorList>
    </citation>
    <scope>NUCLEOTIDE SEQUENCE</scope>
    <source>
        <strain evidence="1">CB-2022</strain>
        <tissue evidence="1">Muscle</tissue>
    </source>
</reference>
<dbReference type="EMBL" id="JAROKS010000019">
    <property type="protein sequence ID" value="KAK1792526.1"/>
    <property type="molecule type" value="Genomic_DNA"/>
</dbReference>
<protein>
    <submittedName>
        <fullName evidence="1">Uncharacterized protein</fullName>
    </submittedName>
</protein>
<proteinExistence type="predicted"/>
<dbReference type="PANTHER" id="PTHR38706:SF2">
    <property type="match status" value="1"/>
</dbReference>
<evidence type="ECO:0000313" key="1">
    <source>
        <dbReference type="EMBL" id="KAK1792526.1"/>
    </source>
</evidence>
<dbReference type="PANTHER" id="PTHR38706">
    <property type="entry name" value="SI:CH211-198C19.1-RELATED"/>
    <property type="match status" value="1"/>
</dbReference>
<keyword evidence="2" id="KW-1185">Reference proteome</keyword>
<feature type="non-terminal residue" evidence="1">
    <location>
        <position position="1"/>
    </location>
</feature>
<comment type="caution">
    <text evidence="1">The sequence shown here is derived from an EMBL/GenBank/DDBJ whole genome shotgun (WGS) entry which is preliminary data.</text>
</comment>
<sequence>MIITSATSKQLIMQELTVPWDERMEEANERKRAKYQVHYRINSAFCLSPSLWPPRMTYELSEILDLRSLTFGRAFPRHGLLLLHWFATEIDIDNHDMIFDPSTNDYSFRVYKNADRIFPALPRDGNSTYYMAGDFRYSDGRQYFQPYVATDE</sequence>
<organism evidence="1 2">
    <name type="scientific">Electrophorus voltai</name>
    <dbReference type="NCBI Taxonomy" id="2609070"/>
    <lineage>
        <taxon>Eukaryota</taxon>
        <taxon>Metazoa</taxon>
        <taxon>Chordata</taxon>
        <taxon>Craniata</taxon>
        <taxon>Vertebrata</taxon>
        <taxon>Euteleostomi</taxon>
        <taxon>Actinopterygii</taxon>
        <taxon>Neopterygii</taxon>
        <taxon>Teleostei</taxon>
        <taxon>Ostariophysi</taxon>
        <taxon>Gymnotiformes</taxon>
        <taxon>Gymnotoidei</taxon>
        <taxon>Gymnotidae</taxon>
        <taxon>Electrophorus</taxon>
    </lineage>
</organism>
<gene>
    <name evidence="1" type="ORF">P4O66_012464</name>
</gene>